<dbReference type="InterPro" id="IPR006009">
    <property type="entry name" value="GlcNAc_MurG"/>
</dbReference>
<evidence type="ECO:0000256" key="10">
    <source>
        <dbReference type="HAMAP-Rule" id="MF_00033"/>
    </source>
</evidence>
<dbReference type="CDD" id="cd03785">
    <property type="entry name" value="GT28_MurG"/>
    <property type="match status" value="1"/>
</dbReference>
<feature type="binding site" evidence="10">
    <location>
        <position position="291"/>
    </location>
    <ligand>
        <name>UDP-N-acetyl-alpha-D-glucosamine</name>
        <dbReference type="ChEBI" id="CHEBI:57705"/>
    </ligand>
</feature>
<dbReference type="GO" id="GO:0051301">
    <property type="term" value="P:cell division"/>
    <property type="evidence" value="ECO:0007669"/>
    <property type="project" value="UniProtKB-KW"/>
</dbReference>
<feature type="domain" description="Glycosyltransferase family 28 N-terminal" evidence="11">
    <location>
        <begin position="6"/>
        <end position="144"/>
    </location>
</feature>
<dbReference type="EMBL" id="WJEE01000086">
    <property type="protein sequence ID" value="MRI68673.1"/>
    <property type="molecule type" value="Genomic_DNA"/>
</dbReference>
<dbReference type="Proteomes" id="UP000435187">
    <property type="component" value="Unassembled WGS sequence"/>
</dbReference>
<comment type="subcellular location">
    <subcellularLocation>
        <location evidence="10">Cell membrane</location>
        <topology evidence="10">Peripheral membrane protein</topology>
        <orientation evidence="10">Cytoplasmic side</orientation>
    </subcellularLocation>
</comment>
<dbReference type="HAMAP" id="MF_00033">
    <property type="entry name" value="MurG"/>
    <property type="match status" value="1"/>
</dbReference>
<dbReference type="GO" id="GO:0008360">
    <property type="term" value="P:regulation of cell shape"/>
    <property type="evidence" value="ECO:0007669"/>
    <property type="project" value="UniProtKB-KW"/>
</dbReference>
<dbReference type="SUPFAM" id="SSF53756">
    <property type="entry name" value="UDP-Glycosyltransferase/glycogen phosphorylase"/>
    <property type="match status" value="1"/>
</dbReference>
<evidence type="ECO:0000313" key="13">
    <source>
        <dbReference type="EMBL" id="MRI68673.1"/>
    </source>
</evidence>
<keyword evidence="9 10" id="KW-0961">Cell wall biogenesis/degradation</keyword>
<dbReference type="AlphaFoldDB" id="A0A6N7R5X4"/>
<feature type="binding site" evidence="10">
    <location>
        <position position="197"/>
    </location>
    <ligand>
        <name>UDP-N-acetyl-alpha-D-glucosamine</name>
        <dbReference type="ChEBI" id="CHEBI:57705"/>
    </ligand>
</feature>
<gene>
    <name evidence="10" type="primary">murG</name>
    <name evidence="13" type="ORF">GH885_20420</name>
</gene>
<dbReference type="GO" id="GO:0071555">
    <property type="term" value="P:cell wall organization"/>
    <property type="evidence" value="ECO:0007669"/>
    <property type="project" value="UniProtKB-KW"/>
</dbReference>
<keyword evidence="1 10" id="KW-1003">Cell membrane</keyword>
<dbReference type="Pfam" id="PF03033">
    <property type="entry name" value="Glyco_transf_28"/>
    <property type="match status" value="1"/>
</dbReference>
<dbReference type="InterPro" id="IPR004276">
    <property type="entry name" value="GlycoTrans_28_N"/>
</dbReference>
<dbReference type="GO" id="GO:0005975">
    <property type="term" value="P:carbohydrate metabolic process"/>
    <property type="evidence" value="ECO:0007669"/>
    <property type="project" value="InterPro"/>
</dbReference>
<name>A0A6N7R5X4_9BACI</name>
<dbReference type="InterPro" id="IPR007235">
    <property type="entry name" value="Glyco_trans_28_C"/>
</dbReference>
<keyword evidence="6 10" id="KW-0573">Peptidoglycan synthesis</keyword>
<sequence>MTTKQIIFTGGGTAGHVMVNLAIIPEFLKDGWTIDYIGSKNGIEKDLIEPLEGVTYHPISTGKLRRYFSKENFKDPFKVLKGTWQAHRIIGKKKPAVIFSKGGFVSVPVLVAARMRGVPAVIHESDYTPGLANKLAIPFAKKVLATFPETVQYLPEQKAEWIGAVVREELFTGSREKGFDMTGFSNKKNVLLIMGGSAGSKKINQAVREGLEELLKQFQVVHICGKDNIDETYEQEGYVQYEYVQDELKDLLAITDMVCSRAGANAIFEFLALNKPMLLIPLSRQASRGDQIVNAQSFEKQGYAKVLEEEELSTDSLVTSLLELKKDKFEIKDKMNQYRSSEAKEKVIDIIKNQANLSSLL</sequence>
<evidence type="ECO:0000256" key="4">
    <source>
        <dbReference type="ARBA" id="ARBA00022679"/>
    </source>
</evidence>
<comment type="pathway">
    <text evidence="10">Cell wall biogenesis; peptidoglycan biosynthesis.</text>
</comment>
<dbReference type="GO" id="GO:0009252">
    <property type="term" value="P:peptidoglycan biosynthetic process"/>
    <property type="evidence" value="ECO:0007669"/>
    <property type="project" value="UniProtKB-UniRule"/>
</dbReference>
<keyword evidence="8 10" id="KW-0131">Cell cycle</keyword>
<evidence type="ECO:0000256" key="1">
    <source>
        <dbReference type="ARBA" id="ARBA00022475"/>
    </source>
</evidence>
<keyword evidence="5 10" id="KW-0133">Cell shape</keyword>
<keyword evidence="7 10" id="KW-0472">Membrane</keyword>
<dbReference type="GO" id="GO:0050511">
    <property type="term" value="F:undecaprenyldiphospho-muramoylpentapeptide beta-N-acetylglucosaminyltransferase activity"/>
    <property type="evidence" value="ECO:0007669"/>
    <property type="project" value="UniProtKB-UniRule"/>
</dbReference>
<dbReference type="GO" id="GO:0005886">
    <property type="term" value="C:plasma membrane"/>
    <property type="evidence" value="ECO:0007669"/>
    <property type="project" value="UniProtKB-SubCell"/>
</dbReference>
<evidence type="ECO:0000256" key="3">
    <source>
        <dbReference type="ARBA" id="ARBA00022676"/>
    </source>
</evidence>
<evidence type="ECO:0000259" key="12">
    <source>
        <dbReference type="Pfam" id="PF04101"/>
    </source>
</evidence>
<reference evidence="13 14" key="1">
    <citation type="submission" date="2019-10" db="EMBL/GenBank/DDBJ databases">
        <title>Gracilibacillus salitolerans sp. nov., a moderate halophile isolated from a saline soil in northwest China.</title>
        <authorList>
            <person name="Gan L."/>
        </authorList>
    </citation>
    <scope>NUCLEOTIDE SEQUENCE [LARGE SCALE GENOMIC DNA]</scope>
    <source>
        <strain evidence="13 14">TP2-8</strain>
    </source>
</reference>
<evidence type="ECO:0000313" key="14">
    <source>
        <dbReference type="Proteomes" id="UP000435187"/>
    </source>
</evidence>
<dbReference type="RefSeq" id="WP_153837124.1">
    <property type="nucleotide sequence ID" value="NZ_JBHUMW010000020.1"/>
</dbReference>
<organism evidence="13 14">
    <name type="scientific">Gracilibacillus thailandensis</name>
    <dbReference type="NCBI Taxonomy" id="563735"/>
    <lineage>
        <taxon>Bacteria</taxon>
        <taxon>Bacillati</taxon>
        <taxon>Bacillota</taxon>
        <taxon>Bacilli</taxon>
        <taxon>Bacillales</taxon>
        <taxon>Bacillaceae</taxon>
        <taxon>Gracilibacillus</taxon>
    </lineage>
</organism>
<feature type="binding site" evidence="10">
    <location>
        <position position="167"/>
    </location>
    <ligand>
        <name>UDP-N-acetyl-alpha-D-glucosamine</name>
        <dbReference type="ChEBI" id="CHEBI:57705"/>
    </ligand>
</feature>
<dbReference type="NCBIfam" id="NF009102">
    <property type="entry name" value="PRK12446.1"/>
    <property type="match status" value="1"/>
</dbReference>
<feature type="domain" description="Glycosyl transferase family 28 C-terminal" evidence="12">
    <location>
        <begin position="190"/>
        <end position="345"/>
    </location>
</feature>
<feature type="binding site" evidence="10">
    <location>
        <begin position="13"/>
        <end position="15"/>
    </location>
    <ligand>
        <name>UDP-N-acetyl-alpha-D-glucosamine</name>
        <dbReference type="ChEBI" id="CHEBI:57705"/>
    </ligand>
</feature>
<protein>
    <recommendedName>
        <fullName evidence="10">UDP-N-acetylglucosamine--N-acetylmuramyl-(pentapeptide) pyrophosphoryl-undecaprenol N-acetylglucosamine transferase</fullName>
        <ecNumber evidence="10">2.4.1.227</ecNumber>
    </recommendedName>
    <alternativeName>
        <fullName evidence="10">Undecaprenyl-PP-MurNAc-pentapeptide-UDPGlcNAc GlcNAc transferase</fullName>
    </alternativeName>
</protein>
<dbReference type="PANTHER" id="PTHR21015">
    <property type="entry name" value="UDP-N-ACETYLGLUCOSAMINE--N-ACETYLMURAMYL-(PENTAPEPTIDE) PYROPHOSPHORYL-UNDECAPRENOL N-ACETYLGLUCOSAMINE TRANSFERASE 1"/>
    <property type="match status" value="1"/>
</dbReference>
<dbReference type="UniPathway" id="UPA00219"/>
<comment type="caution">
    <text evidence="13">The sequence shown here is derived from an EMBL/GenBank/DDBJ whole genome shotgun (WGS) entry which is preliminary data.</text>
</comment>
<evidence type="ECO:0000256" key="2">
    <source>
        <dbReference type="ARBA" id="ARBA00022618"/>
    </source>
</evidence>
<keyword evidence="14" id="KW-1185">Reference proteome</keyword>
<dbReference type="Pfam" id="PF04101">
    <property type="entry name" value="Glyco_tran_28_C"/>
    <property type="match status" value="1"/>
</dbReference>
<evidence type="ECO:0000259" key="11">
    <source>
        <dbReference type="Pfam" id="PF03033"/>
    </source>
</evidence>
<proteinExistence type="inferred from homology"/>
<evidence type="ECO:0000256" key="6">
    <source>
        <dbReference type="ARBA" id="ARBA00022984"/>
    </source>
</evidence>
<keyword evidence="4 10" id="KW-0808">Transferase</keyword>
<dbReference type="NCBIfam" id="TIGR01133">
    <property type="entry name" value="murG"/>
    <property type="match status" value="1"/>
</dbReference>
<comment type="similarity">
    <text evidence="10">Belongs to the glycosyltransferase 28 family. MurG subfamily.</text>
</comment>
<keyword evidence="2 10" id="KW-0132">Cell division</keyword>
<dbReference type="EC" id="2.4.1.227" evidence="10"/>
<evidence type="ECO:0000256" key="7">
    <source>
        <dbReference type="ARBA" id="ARBA00023136"/>
    </source>
</evidence>
<comment type="function">
    <text evidence="10">Cell wall formation. Catalyzes the transfer of a GlcNAc subunit on undecaprenyl-pyrophosphoryl-MurNAc-pentapeptide (lipid intermediate I) to form undecaprenyl-pyrophosphoryl-MurNAc-(pentapeptide)GlcNAc (lipid intermediate II).</text>
</comment>
<comment type="catalytic activity">
    <reaction evidence="10">
        <text>di-trans,octa-cis-undecaprenyl diphospho-N-acetyl-alpha-D-muramoyl-L-alanyl-D-glutamyl-meso-2,6-diaminopimeloyl-D-alanyl-D-alanine + UDP-N-acetyl-alpha-D-glucosamine = di-trans,octa-cis-undecaprenyl diphospho-[N-acetyl-alpha-D-glucosaminyl-(1-&gt;4)]-N-acetyl-alpha-D-muramoyl-L-alanyl-D-glutamyl-meso-2,6-diaminopimeloyl-D-alanyl-D-alanine + UDP + H(+)</text>
        <dbReference type="Rhea" id="RHEA:31227"/>
        <dbReference type="ChEBI" id="CHEBI:15378"/>
        <dbReference type="ChEBI" id="CHEBI:57705"/>
        <dbReference type="ChEBI" id="CHEBI:58223"/>
        <dbReference type="ChEBI" id="CHEBI:61387"/>
        <dbReference type="ChEBI" id="CHEBI:61388"/>
        <dbReference type="EC" id="2.4.1.227"/>
    </reaction>
</comment>
<keyword evidence="3 10" id="KW-0328">Glycosyltransferase</keyword>
<comment type="caution">
    <text evidence="10">Lacks conserved residue(s) required for the propagation of feature annotation.</text>
</comment>
<accession>A0A6N7R5X4</accession>
<dbReference type="PANTHER" id="PTHR21015:SF27">
    <property type="entry name" value="UDP-N-ACETYLGLUCOSAMINE--N-ACETYLMURAMYL-(PENTAPEPTIDE) PYROPHOSPHORYL-UNDECAPRENOL N-ACETYLGLUCOSAMINE TRANSFERASE"/>
    <property type="match status" value="1"/>
</dbReference>
<dbReference type="Gene3D" id="3.40.50.2000">
    <property type="entry name" value="Glycogen Phosphorylase B"/>
    <property type="match status" value="2"/>
</dbReference>
<evidence type="ECO:0000256" key="9">
    <source>
        <dbReference type="ARBA" id="ARBA00023316"/>
    </source>
</evidence>
<evidence type="ECO:0000256" key="5">
    <source>
        <dbReference type="ARBA" id="ARBA00022960"/>
    </source>
</evidence>
<evidence type="ECO:0000256" key="8">
    <source>
        <dbReference type="ARBA" id="ARBA00023306"/>
    </source>
</evidence>